<evidence type="ECO:0000256" key="4">
    <source>
        <dbReference type="HAMAP-Rule" id="MF_00298"/>
    </source>
</evidence>
<reference evidence="7" key="1">
    <citation type="submission" date="2016-01" db="EMBL/GenBank/DDBJ databases">
        <title>Draft genome of Chromobacterium sp. F49.</title>
        <authorList>
            <person name="Hong K.W."/>
        </authorList>
    </citation>
    <scope>NUCLEOTIDE SEQUENCE [LARGE SCALE GENOMIC DNA]</scope>
    <source>
        <strain evidence="7">CN3</strain>
    </source>
</reference>
<comment type="cofactor">
    <cofactor evidence="4">
        <name>a divalent metal cation</name>
        <dbReference type="ChEBI" id="CHEBI:60240"/>
    </cofactor>
</comment>
<evidence type="ECO:0000313" key="6">
    <source>
        <dbReference type="EMBL" id="KZE18674.1"/>
    </source>
</evidence>
<dbReference type="NCBIfam" id="NF001938">
    <property type="entry name" value="PRK00714.1-5"/>
    <property type="match status" value="1"/>
</dbReference>
<dbReference type="EMBL" id="LQQO01000001">
    <property type="protein sequence ID" value="KZE18674.1"/>
    <property type="molecule type" value="Genomic_DNA"/>
</dbReference>
<dbReference type="InterPro" id="IPR015797">
    <property type="entry name" value="NUDIX_hydrolase-like_dom_sf"/>
</dbReference>
<dbReference type="EC" id="3.6.1.-" evidence="4"/>
<evidence type="ECO:0000256" key="1">
    <source>
        <dbReference type="ARBA" id="ARBA00001936"/>
    </source>
</evidence>
<protein>
    <recommendedName>
        <fullName evidence="4">RNA pyrophosphohydrolase</fullName>
        <ecNumber evidence="4">3.6.1.-</ecNumber>
    </recommendedName>
    <alternativeName>
        <fullName evidence="4">(Di)nucleoside polyphosphate hydrolase</fullName>
    </alternativeName>
</protein>
<dbReference type="PANTHER" id="PTHR11839">
    <property type="entry name" value="UDP/ADP-SUGAR PYROPHOSPHATASE"/>
    <property type="match status" value="1"/>
</dbReference>
<accession>A0ABR5YG76</accession>
<dbReference type="CDD" id="cd03671">
    <property type="entry name" value="NUDIX_Ap4A_hydrolase_plant_like"/>
    <property type="match status" value="1"/>
</dbReference>
<organism evidence="6 7">
    <name type="scientific">Sphingomonas hankookensis</name>
    <dbReference type="NCBI Taxonomy" id="563996"/>
    <lineage>
        <taxon>Bacteria</taxon>
        <taxon>Pseudomonadati</taxon>
        <taxon>Pseudomonadota</taxon>
        <taxon>Alphaproteobacteria</taxon>
        <taxon>Sphingomonadales</taxon>
        <taxon>Sphingomonadaceae</taxon>
        <taxon>Sphingomonas</taxon>
    </lineage>
</organism>
<dbReference type="InterPro" id="IPR020084">
    <property type="entry name" value="NUDIX_hydrolase_CS"/>
</dbReference>
<dbReference type="InterPro" id="IPR000086">
    <property type="entry name" value="NUDIX_hydrolase_dom"/>
</dbReference>
<dbReference type="RefSeq" id="WP_066687179.1">
    <property type="nucleotide sequence ID" value="NZ_CP117025.1"/>
</dbReference>
<gene>
    <name evidence="4" type="primary">rppH</name>
    <name evidence="4" type="synonym">nudH</name>
    <name evidence="6" type="ORF">AVT10_01090</name>
</gene>
<comment type="function">
    <text evidence="4">Accelerates the degradation of transcripts by removing pyrophosphate from the 5'-end of triphosphorylated RNA, leading to a more labile monophosphorylated state that can stimulate subsequent ribonuclease cleavage.</text>
</comment>
<evidence type="ECO:0000259" key="5">
    <source>
        <dbReference type="PROSITE" id="PS51462"/>
    </source>
</evidence>
<keyword evidence="7" id="KW-1185">Reference proteome</keyword>
<dbReference type="InterPro" id="IPR020476">
    <property type="entry name" value="Nudix_hydrolase"/>
</dbReference>
<keyword evidence="3 4" id="KW-0378">Hydrolase</keyword>
<evidence type="ECO:0000256" key="2">
    <source>
        <dbReference type="ARBA" id="ARBA00001946"/>
    </source>
</evidence>
<evidence type="ECO:0000313" key="7">
    <source>
        <dbReference type="Proteomes" id="UP000076609"/>
    </source>
</evidence>
<sequence length="159" mass="18202">MDKTALPYRPCAGVMLLNRDGQVFVGQRLDSTLEAWQMPQGGIDDGEAPIDAAIRELREETGIGADKVRLIAEGPEELFYDLPDDMIGKIWKGKWRGQRQRWFLFAFEGADDDIDIRTPEPEFRAWRWADPADLPTMIVPFKKALYEQVLAGFAEHLHR</sequence>
<feature type="domain" description="Nudix hydrolase" evidence="5">
    <location>
        <begin position="7"/>
        <end position="151"/>
    </location>
</feature>
<comment type="cofactor">
    <cofactor evidence="1">
        <name>Mn(2+)</name>
        <dbReference type="ChEBI" id="CHEBI:29035"/>
    </cofactor>
</comment>
<evidence type="ECO:0000256" key="3">
    <source>
        <dbReference type="ARBA" id="ARBA00022801"/>
    </source>
</evidence>
<dbReference type="Pfam" id="PF00293">
    <property type="entry name" value="NUDIX"/>
    <property type="match status" value="1"/>
</dbReference>
<proteinExistence type="inferred from homology"/>
<name>A0ABR5YG76_9SPHN</name>
<feature type="short sequence motif" description="Nudix box" evidence="4">
    <location>
        <begin position="41"/>
        <end position="62"/>
    </location>
</feature>
<dbReference type="HAMAP" id="MF_00298">
    <property type="entry name" value="Nudix_RppH"/>
    <property type="match status" value="1"/>
</dbReference>
<dbReference type="SUPFAM" id="SSF55811">
    <property type="entry name" value="Nudix"/>
    <property type="match status" value="1"/>
</dbReference>
<dbReference type="PRINTS" id="PR00502">
    <property type="entry name" value="NUDIXFAMILY"/>
</dbReference>
<dbReference type="Gene3D" id="3.90.79.10">
    <property type="entry name" value="Nucleoside Triphosphate Pyrophosphohydrolase"/>
    <property type="match status" value="1"/>
</dbReference>
<dbReference type="PROSITE" id="PS51462">
    <property type="entry name" value="NUDIX"/>
    <property type="match status" value="1"/>
</dbReference>
<dbReference type="InterPro" id="IPR022927">
    <property type="entry name" value="RppH"/>
</dbReference>
<dbReference type="Proteomes" id="UP000076609">
    <property type="component" value="Unassembled WGS sequence"/>
</dbReference>
<comment type="caution">
    <text evidence="6">The sequence shown here is derived from an EMBL/GenBank/DDBJ whole genome shotgun (WGS) entry which is preliminary data.</text>
</comment>
<dbReference type="PANTHER" id="PTHR11839:SF22">
    <property type="entry name" value="NUDIX HYDROLASE 26, CHLOROPLASTIC"/>
    <property type="match status" value="1"/>
</dbReference>
<dbReference type="NCBIfam" id="NF001936">
    <property type="entry name" value="PRK00714.1-3"/>
    <property type="match status" value="1"/>
</dbReference>
<comment type="similarity">
    <text evidence="4">Belongs to the Nudix hydrolase family. RppH subfamily.</text>
</comment>
<comment type="cofactor">
    <cofactor evidence="2">
        <name>Mg(2+)</name>
        <dbReference type="ChEBI" id="CHEBI:18420"/>
    </cofactor>
</comment>
<dbReference type="PROSITE" id="PS00893">
    <property type="entry name" value="NUDIX_BOX"/>
    <property type="match status" value="1"/>
</dbReference>